<keyword evidence="1" id="KW-0732">Signal</keyword>
<proteinExistence type="predicted"/>
<name>A0A417YZZ9_9BACI</name>
<evidence type="ECO:0000313" key="3">
    <source>
        <dbReference type="Proteomes" id="UP000284416"/>
    </source>
</evidence>
<gene>
    <name evidence="2" type="ORF">D1B31_01300</name>
</gene>
<dbReference type="PROSITE" id="PS51257">
    <property type="entry name" value="PROKAR_LIPOPROTEIN"/>
    <property type="match status" value="1"/>
</dbReference>
<reference evidence="2 3" key="1">
    <citation type="journal article" date="2017" name="Int. J. Syst. Evol. Microbiol.">
        <title>Bacillus notoginsengisoli sp. nov., a novel bacterium isolated from the rhizosphere of Panax notoginseng.</title>
        <authorList>
            <person name="Zhang M.Y."/>
            <person name="Cheng J."/>
            <person name="Cai Y."/>
            <person name="Zhang T.Y."/>
            <person name="Wu Y.Y."/>
            <person name="Manikprabhu D."/>
            <person name="Li W.J."/>
            <person name="Zhang Y.X."/>
        </authorList>
    </citation>
    <scope>NUCLEOTIDE SEQUENCE [LARGE SCALE GENOMIC DNA]</scope>
    <source>
        <strain evidence="2 3">JCM 30743</strain>
    </source>
</reference>
<keyword evidence="3" id="KW-1185">Reference proteome</keyword>
<evidence type="ECO:0008006" key="4">
    <source>
        <dbReference type="Google" id="ProtNLM"/>
    </source>
</evidence>
<organism evidence="2 3">
    <name type="scientific">Neobacillus notoginsengisoli</name>
    <dbReference type="NCBI Taxonomy" id="1578198"/>
    <lineage>
        <taxon>Bacteria</taxon>
        <taxon>Bacillati</taxon>
        <taxon>Bacillota</taxon>
        <taxon>Bacilli</taxon>
        <taxon>Bacillales</taxon>
        <taxon>Bacillaceae</taxon>
        <taxon>Neobacillus</taxon>
    </lineage>
</organism>
<dbReference type="AlphaFoldDB" id="A0A417YZZ9"/>
<accession>A0A417YZZ9</accession>
<dbReference type="OrthoDB" id="2968547at2"/>
<feature type="chain" id="PRO_5039563974" description="Nuclear transport factor 2 family protein" evidence="1">
    <location>
        <begin position="19"/>
        <end position="165"/>
    </location>
</feature>
<dbReference type="EMBL" id="QWEG01000001">
    <property type="protein sequence ID" value="RHW43334.1"/>
    <property type="molecule type" value="Genomic_DNA"/>
</dbReference>
<protein>
    <recommendedName>
        <fullName evidence="4">Nuclear transport factor 2 family protein</fullName>
    </recommendedName>
</protein>
<feature type="signal peptide" evidence="1">
    <location>
        <begin position="1"/>
        <end position="18"/>
    </location>
</feature>
<evidence type="ECO:0000256" key="1">
    <source>
        <dbReference type="SAM" id="SignalP"/>
    </source>
</evidence>
<evidence type="ECO:0000313" key="2">
    <source>
        <dbReference type="EMBL" id="RHW43334.1"/>
    </source>
</evidence>
<sequence>MRKSFLFMLFFTFSVILTGCNFFEEQKAKSIIKDYYQAIIDEEYEKAFEQVHLYDVDSKTGDGHFTDGTTLSYEEAKVFYLEKINILKEQNYKLEDFKIEEVEYEDGHSFWHHIKLMVDQDGQKFEWNEVAEIYEGKLVIGEKDDPNAIYRDGRMKFEIEELKGN</sequence>
<comment type="caution">
    <text evidence="2">The sequence shown here is derived from an EMBL/GenBank/DDBJ whole genome shotgun (WGS) entry which is preliminary data.</text>
</comment>
<dbReference type="Proteomes" id="UP000284416">
    <property type="component" value="Unassembled WGS sequence"/>
</dbReference>